<dbReference type="GO" id="GO:0016887">
    <property type="term" value="F:ATP hydrolysis activity"/>
    <property type="evidence" value="ECO:0007669"/>
    <property type="project" value="InterPro"/>
</dbReference>
<name>A0A839HB54_9GAMM</name>
<evidence type="ECO:0000259" key="2">
    <source>
        <dbReference type="Pfam" id="PF13476"/>
    </source>
</evidence>
<dbReference type="Pfam" id="PF13476">
    <property type="entry name" value="AAA_23"/>
    <property type="match status" value="1"/>
</dbReference>
<dbReference type="Gene3D" id="3.40.50.300">
    <property type="entry name" value="P-loop containing nucleotide triphosphate hydrolases"/>
    <property type="match status" value="2"/>
</dbReference>
<keyword evidence="4" id="KW-1185">Reference proteome</keyword>
<feature type="coiled-coil region" evidence="1">
    <location>
        <begin position="316"/>
        <end position="364"/>
    </location>
</feature>
<dbReference type="AlphaFoldDB" id="A0A839HB54"/>
<protein>
    <submittedName>
        <fullName evidence="3">AAA family ATPase</fullName>
    </submittedName>
</protein>
<reference evidence="3 4" key="1">
    <citation type="journal article" date="2020" name="Arch. Microbiol.">
        <title>The genome sequence of the giant phototrophic gammaproteobacterium Thiospirillum jenense gives insight into its physiological properties and phylogenetic relationships.</title>
        <authorList>
            <person name="Imhoff J.F."/>
            <person name="Meyer T.E."/>
            <person name="Kyndt J.A."/>
        </authorList>
    </citation>
    <scope>NUCLEOTIDE SEQUENCE [LARGE SCALE GENOMIC DNA]</scope>
    <source>
        <strain evidence="3 4">DSM 216</strain>
    </source>
</reference>
<dbReference type="InterPro" id="IPR038729">
    <property type="entry name" value="Rad50/SbcC_AAA"/>
</dbReference>
<feature type="coiled-coil region" evidence="1">
    <location>
        <begin position="454"/>
        <end position="481"/>
    </location>
</feature>
<proteinExistence type="predicted"/>
<dbReference type="InterPro" id="IPR027417">
    <property type="entry name" value="P-loop_NTPase"/>
</dbReference>
<dbReference type="SUPFAM" id="SSF52540">
    <property type="entry name" value="P-loop containing nucleoside triphosphate hydrolases"/>
    <property type="match status" value="1"/>
</dbReference>
<evidence type="ECO:0000313" key="3">
    <source>
        <dbReference type="EMBL" id="MBB1125450.1"/>
    </source>
</evidence>
<comment type="caution">
    <text evidence="3">The sequence shown here is derived from an EMBL/GenBank/DDBJ whole genome shotgun (WGS) entry which is preliminary data.</text>
</comment>
<dbReference type="EMBL" id="JABVCQ010000007">
    <property type="protein sequence ID" value="MBB1125450.1"/>
    <property type="molecule type" value="Genomic_DNA"/>
</dbReference>
<dbReference type="PANTHER" id="PTHR32114">
    <property type="entry name" value="ABC TRANSPORTER ABCH.3"/>
    <property type="match status" value="1"/>
</dbReference>
<dbReference type="RefSeq" id="WP_182582817.1">
    <property type="nucleotide sequence ID" value="NZ_JABVCQ010000007.1"/>
</dbReference>
<gene>
    <name evidence="3" type="ORF">HUK38_04295</name>
</gene>
<dbReference type="GO" id="GO:0006302">
    <property type="term" value="P:double-strand break repair"/>
    <property type="evidence" value="ECO:0007669"/>
    <property type="project" value="InterPro"/>
</dbReference>
<dbReference type="Proteomes" id="UP000548632">
    <property type="component" value="Unassembled WGS sequence"/>
</dbReference>
<dbReference type="PANTHER" id="PTHR32114:SF2">
    <property type="entry name" value="ABC TRANSPORTER ABCH.3"/>
    <property type="match status" value="1"/>
</dbReference>
<feature type="coiled-coil region" evidence="1">
    <location>
        <begin position="1004"/>
        <end position="1065"/>
    </location>
</feature>
<feature type="coiled-coil region" evidence="1">
    <location>
        <begin position="742"/>
        <end position="790"/>
    </location>
</feature>
<organism evidence="3 4">
    <name type="scientific">Thiospirillum jenense</name>
    <dbReference type="NCBI Taxonomy" id="1653858"/>
    <lineage>
        <taxon>Bacteria</taxon>
        <taxon>Pseudomonadati</taxon>
        <taxon>Pseudomonadota</taxon>
        <taxon>Gammaproteobacteria</taxon>
        <taxon>Chromatiales</taxon>
        <taxon>Chromatiaceae</taxon>
        <taxon>Thiospirillum</taxon>
    </lineage>
</organism>
<feature type="coiled-coil region" evidence="1">
    <location>
        <begin position="570"/>
        <end position="604"/>
    </location>
</feature>
<sequence>MKILAIRGLNLASLAGEFELDFQQPPLVNAGLFAICGATGAGKSTLLDTLCLALYGQTPRLQRAPSANKNAAVTQSVSLDTIAPRDARTLLRRGTSNGFAEVDFIGNDNDIYRARWSVRRAHGRGKLQFAEHTLHTLAGQRIAHTKTEVQTAMIERLGLSFEQFTRSVLLAQNDFAAFLKANDNERAELLETLTGLELYSALSHRAFYRAKDEQQRLDSLARQHAEQQPLSYSERAQLEQRLAATRAINVAIENRINAIKQQLDWHHRADELAQLERIAQQQLTDAQLNDAAAAPRRYQLQLMRTAQTARPLLTAHDEAQMQLSRQQQHLTTLQQQRTAVADQRHKLECALATAVDAMAQAEQQRTAMTPDLDRARELDAAVAALQPSYAAAQAAVATAEQSSVASNQQVAQLQHDHDQLHSEQQTLVTWLADHAHLSALARDWSHWDHLLTSAAALQSQVAALTAELAQVQSDKSQQEQQVTAAAGAHAELVAQLDAAMVVLNSAHVAAEQQDADQLANQRSVAEMRRDQLHNAEQCWSQLTAHLQRQRELCAELDAITVALDANVPQLAAIVQQRQTLTAELAQAEQALRQVELTAAEHTVALRAQLLAGEPCPVCGATAHPYLVELTAISPQVLSEYQARVRTLRDQFDAALATEASWQTQAVTQRQRAVELDAALGPVTATVAQLEQVWQTQPLVTELAAIDPPARAAWLAQQQQAVRRELTALKEAESVQRQRVKTVERAQAQVNQLQQRQQVSQVRLGKQQADLAQLQQLVLQHTARLADLQQQLDQYLSGLDGAFAGAESSNLSGQTAWRVQWLADMQQFYLHQQQAAQTWLAHQQRATDQQRTLAQVVLNLANAQVTAAERQGQVERATTTFASLTQQLTNWQHQRRKLLNGEAVATVTARLTTAVEAARAVYEQHVAAVQTARQALVSADEKVTAAVAQLAEREQAATHSVAVLQQWLNAPPLDITGEMIIEMPAVMAIDLATLRQLLAHDHYWMAREQAALQALKTALNQAELLLNDRQWQCQQHARQRDSNVSCEQLTQQQVQLNAELEHLRKQMNECEFVRRQDDARAADSIKLRVRSINQANITRRWQELNEVIGSADGKKFRNYAQQLTLDILLGYANRHLIEITPRYRLEREGGRLGLEVIDQDMGDERRSVHSLSGGESFLVALALALGLASLSSHRVKVESLFIDEGFGSLDAETLRVALDALDRLQAQGRKVGVISHLQEMTERIGVQVYLQRHSGGRSRIEIRGR</sequence>
<evidence type="ECO:0000313" key="4">
    <source>
        <dbReference type="Proteomes" id="UP000548632"/>
    </source>
</evidence>
<dbReference type="Pfam" id="PF13558">
    <property type="entry name" value="SbcC_Walker_B"/>
    <property type="match status" value="1"/>
</dbReference>
<feature type="domain" description="Rad50/SbcC-type AAA" evidence="2">
    <location>
        <begin position="10"/>
        <end position="223"/>
    </location>
</feature>
<evidence type="ECO:0000256" key="1">
    <source>
        <dbReference type="SAM" id="Coils"/>
    </source>
</evidence>
<keyword evidence="1" id="KW-0175">Coiled coil</keyword>
<accession>A0A839HB54</accession>